<evidence type="ECO:0000313" key="15">
    <source>
        <dbReference type="EMBL" id="OAX33660.1"/>
    </source>
</evidence>
<keyword evidence="8" id="KW-0249">Electron transport</keyword>
<keyword evidence="6 14" id="KW-0812">Transmembrane</keyword>
<evidence type="ECO:0000256" key="6">
    <source>
        <dbReference type="ARBA" id="ARBA00022692"/>
    </source>
</evidence>
<evidence type="ECO:0000256" key="1">
    <source>
        <dbReference type="ARBA" id="ARBA00004434"/>
    </source>
</evidence>
<dbReference type="Pfam" id="PF07225">
    <property type="entry name" value="NDUF_B4"/>
    <property type="match status" value="1"/>
</dbReference>
<keyword evidence="4" id="KW-0813">Transport</keyword>
<proteinExistence type="inferred from homology"/>
<gene>
    <name evidence="15" type="ORF">K503DRAFT_869425</name>
</gene>
<dbReference type="GO" id="GO:0005743">
    <property type="term" value="C:mitochondrial inner membrane"/>
    <property type="evidence" value="ECO:0007669"/>
    <property type="project" value="UniProtKB-SubCell"/>
</dbReference>
<name>A0A1B7MM33_9AGAM</name>
<keyword evidence="10" id="KW-0496">Mitochondrion</keyword>
<dbReference type="InParanoid" id="A0A1B7MM33"/>
<keyword evidence="11 14" id="KW-0472">Membrane</keyword>
<evidence type="ECO:0000256" key="2">
    <source>
        <dbReference type="ARBA" id="ARBA00007260"/>
    </source>
</evidence>
<sequence length="73" mass="8484">MAAPSFLKIDPAIERWNRMREDAYKHFRFTPRTTRVAMYGFVLFPGAIYYLASQTHLTWSWAGKQKGEALAQS</sequence>
<keyword evidence="16" id="KW-1185">Reference proteome</keyword>
<comment type="subcellular location">
    <subcellularLocation>
        <location evidence="1">Mitochondrion inner membrane</location>
        <topology evidence="1">Single-pass membrane protein</topology>
    </subcellularLocation>
</comment>
<comment type="similarity">
    <text evidence="2">Belongs to the complex I NDUFB4 subunit family.</text>
</comment>
<dbReference type="Proteomes" id="UP000092154">
    <property type="component" value="Unassembled WGS sequence"/>
</dbReference>
<evidence type="ECO:0000256" key="12">
    <source>
        <dbReference type="ARBA" id="ARBA00030212"/>
    </source>
</evidence>
<dbReference type="OrthoDB" id="15108at2759"/>
<dbReference type="PANTHER" id="PTHR39476:SF1">
    <property type="entry name" value="NADH DEHYDROGENASE [UBIQUINONE] 1 BETA SUBCOMPLEX SUBUNIT 4"/>
    <property type="match status" value="1"/>
</dbReference>
<evidence type="ECO:0000256" key="5">
    <source>
        <dbReference type="ARBA" id="ARBA00022660"/>
    </source>
</evidence>
<dbReference type="InterPro" id="IPR009866">
    <property type="entry name" value="NADH_UbQ_OxRdtase_NDUFB4_su"/>
</dbReference>
<keyword evidence="9 14" id="KW-1133">Transmembrane helix</keyword>
<evidence type="ECO:0000256" key="9">
    <source>
        <dbReference type="ARBA" id="ARBA00022989"/>
    </source>
</evidence>
<evidence type="ECO:0000256" key="8">
    <source>
        <dbReference type="ARBA" id="ARBA00022982"/>
    </source>
</evidence>
<evidence type="ECO:0000313" key="16">
    <source>
        <dbReference type="Proteomes" id="UP000092154"/>
    </source>
</evidence>
<organism evidence="15 16">
    <name type="scientific">Rhizopogon vinicolor AM-OR11-026</name>
    <dbReference type="NCBI Taxonomy" id="1314800"/>
    <lineage>
        <taxon>Eukaryota</taxon>
        <taxon>Fungi</taxon>
        <taxon>Dikarya</taxon>
        <taxon>Basidiomycota</taxon>
        <taxon>Agaricomycotina</taxon>
        <taxon>Agaricomycetes</taxon>
        <taxon>Agaricomycetidae</taxon>
        <taxon>Boletales</taxon>
        <taxon>Suillineae</taxon>
        <taxon>Rhizopogonaceae</taxon>
        <taxon>Rhizopogon</taxon>
    </lineage>
</organism>
<keyword evidence="7" id="KW-0999">Mitochondrion inner membrane</keyword>
<dbReference type="PANTHER" id="PTHR39476">
    <property type="entry name" value="NADH:UBIQUINONE OXIDOREDUCTASE 6.6KD SUBUNIT"/>
    <property type="match status" value="1"/>
</dbReference>
<accession>A0A1B7MM33</accession>
<evidence type="ECO:0000256" key="13">
    <source>
        <dbReference type="ARBA" id="ARBA00030987"/>
    </source>
</evidence>
<protein>
    <recommendedName>
        <fullName evidence="3">NADH dehydrogenase [ubiquinone] 1 beta subcomplex subunit 4</fullName>
    </recommendedName>
    <alternativeName>
        <fullName evidence="12">Complex I-B15</fullName>
    </alternativeName>
    <alternativeName>
        <fullName evidence="13">NADH-ubiquinone oxidoreductase B15 subunit</fullName>
    </alternativeName>
</protein>
<feature type="transmembrane region" description="Helical" evidence="14">
    <location>
        <begin position="36"/>
        <end position="52"/>
    </location>
</feature>
<evidence type="ECO:0000256" key="4">
    <source>
        <dbReference type="ARBA" id="ARBA00022448"/>
    </source>
</evidence>
<dbReference type="AlphaFoldDB" id="A0A1B7MM33"/>
<reference evidence="15 16" key="1">
    <citation type="submission" date="2016-06" db="EMBL/GenBank/DDBJ databases">
        <title>Comparative genomics of the ectomycorrhizal sister species Rhizopogon vinicolor and Rhizopogon vesiculosus (Basidiomycota: Boletales) reveals a divergence of the mating type B locus.</title>
        <authorList>
            <consortium name="DOE Joint Genome Institute"/>
            <person name="Mujic A.B."/>
            <person name="Kuo A."/>
            <person name="Tritt A."/>
            <person name="Lipzen A."/>
            <person name="Chen C."/>
            <person name="Johnson J."/>
            <person name="Sharma A."/>
            <person name="Barry K."/>
            <person name="Grigoriev I.V."/>
            <person name="Spatafora J.W."/>
        </authorList>
    </citation>
    <scope>NUCLEOTIDE SEQUENCE [LARGE SCALE GENOMIC DNA]</scope>
    <source>
        <strain evidence="15 16">AM-OR11-026</strain>
    </source>
</reference>
<evidence type="ECO:0000256" key="10">
    <source>
        <dbReference type="ARBA" id="ARBA00023128"/>
    </source>
</evidence>
<dbReference type="STRING" id="1314800.A0A1B7MM33"/>
<evidence type="ECO:0000256" key="7">
    <source>
        <dbReference type="ARBA" id="ARBA00022792"/>
    </source>
</evidence>
<evidence type="ECO:0000256" key="11">
    <source>
        <dbReference type="ARBA" id="ARBA00023136"/>
    </source>
</evidence>
<evidence type="ECO:0000256" key="3">
    <source>
        <dbReference type="ARBA" id="ARBA00018681"/>
    </source>
</evidence>
<dbReference type="EMBL" id="KV448731">
    <property type="protein sequence ID" value="OAX33660.1"/>
    <property type="molecule type" value="Genomic_DNA"/>
</dbReference>
<keyword evidence="5" id="KW-0679">Respiratory chain</keyword>
<evidence type="ECO:0000256" key="14">
    <source>
        <dbReference type="SAM" id="Phobius"/>
    </source>
</evidence>